<dbReference type="EMBL" id="JAPFFF010000058">
    <property type="protein sequence ID" value="KAK8837727.1"/>
    <property type="molecule type" value="Genomic_DNA"/>
</dbReference>
<feature type="region of interest" description="Disordered" evidence="1">
    <location>
        <begin position="1043"/>
        <end position="1065"/>
    </location>
</feature>
<sequence>MTNLPASSEEEESFDYTDSAFDEDFKFECSVDDDIYEEDTNDYLTPTEIPENEVKKCDQIVTIEIPSLESITKDHPVEMEPIYFDRYKLTPQFVIDSVEEYSVFCCLKCEESILLDISLYIPSLGKNVYNRYCRFGKNIDTQELSQPLFSKAEIPTEPIPNAYFSFHYYPPEKFCRQYFNCIGLVNPSMTCYLNSLIQCLFHLKKFRETVFSWQDTKSGIANAMRVLFTRMQVSYVPVSTKDLTTAFGWNGSDLFIQHDVQELTRILFSRLDDVTNNSASRIFKGKNEESLITSQFQKSSTEDFSDLSLTVNGVSSLEESLNKYYEPDKLTGDDQYKLEDGTKVDAEVRTKVIENPTILSFHLRRFEYSTEMMKVYSRFEYGENLVFNDEEYELLSIIAHNGSVRGGHYNAFVKIDGNWTIFDDECVRHCETYEALDQNFGSDEKGQFTAYVLFYGKKGVNDIPDPPAPQDVIDTEKERLSNTKIRFSYGNFANWYDIKVKKNLDSKSFIDVLSKETEIPADQIVVRIVEDDFNTKVFEYPIPDPNYRLYIDNSPLLPIWVQFWIPGYEIISLGAFHVNDVDTLRMLGYEVLRTVGMIPQNTHTLTDINKDEPKLDDLNKYELNAFIKIDNDYTQVSDSFDQSFDQSCYILFQFANKSATNENYALFKENIMNKKKEKVFDDITILKETKPPQYESHLNLIPDEIHINNVKDYIYLVANTFNFSFMPFDDPENEEKKFILSLSRHLTFEQLLKCISRKLSGEDKEIIDINKILLFLPDKFFKGPSHRAINKEVFDSIEKFPENYDCLYYQVFDEDMNVFHRADVSLIGLKGKLVRRLSVLFPRGKKNTINELREKLTQLFEFDNYYLYYVKDYTPLFIYSLIEGEDENEKRKNYGESEILFDYKIFAQIVEKSELMKIKGIAENNNDGDELKFDYKILDEDDVLKLRVIRCDKLNSFVFCPHYPFVLFTQKGIKWKDIIEMFPEEKIELMNQKSKITPDEQKEMNEDDLIAFVYTSNINSLFWGDNSLLKIKDEINELKNYCSNGEEEEEEEEEAEEEKLENEAI</sequence>
<dbReference type="PANTHER" id="PTHR24006">
    <property type="entry name" value="UBIQUITIN CARBOXYL-TERMINAL HYDROLASE"/>
    <property type="match status" value="1"/>
</dbReference>
<accession>A0ABR2GUW5</accession>
<name>A0ABR2GUW5_9EUKA</name>
<dbReference type="PROSITE" id="PS00973">
    <property type="entry name" value="USP_2"/>
    <property type="match status" value="1"/>
</dbReference>
<dbReference type="Gene3D" id="3.90.70.10">
    <property type="entry name" value="Cysteine proteinases"/>
    <property type="match status" value="1"/>
</dbReference>
<evidence type="ECO:0000313" key="4">
    <source>
        <dbReference type="Proteomes" id="UP001470230"/>
    </source>
</evidence>
<evidence type="ECO:0000259" key="2">
    <source>
        <dbReference type="PROSITE" id="PS50235"/>
    </source>
</evidence>
<dbReference type="Proteomes" id="UP001470230">
    <property type="component" value="Unassembled WGS sequence"/>
</dbReference>
<dbReference type="PANTHER" id="PTHR24006:SF644">
    <property type="entry name" value="UBIQUITIN CARBOXYL-TERMINAL HYDROLASE 7"/>
    <property type="match status" value="1"/>
</dbReference>
<evidence type="ECO:0000256" key="1">
    <source>
        <dbReference type="SAM" id="MobiDB-lite"/>
    </source>
</evidence>
<gene>
    <name evidence="3" type="ORF">M9Y10_036262</name>
</gene>
<evidence type="ECO:0000313" key="3">
    <source>
        <dbReference type="EMBL" id="KAK8837727.1"/>
    </source>
</evidence>
<feature type="region of interest" description="Disordered" evidence="1">
    <location>
        <begin position="1"/>
        <end position="20"/>
    </location>
</feature>
<dbReference type="InterPro" id="IPR050164">
    <property type="entry name" value="Peptidase_C19"/>
</dbReference>
<dbReference type="InterPro" id="IPR038765">
    <property type="entry name" value="Papain-like_cys_pep_sf"/>
</dbReference>
<feature type="domain" description="USP" evidence="2">
    <location>
        <begin position="182"/>
        <end position="458"/>
    </location>
</feature>
<dbReference type="PROSITE" id="PS50235">
    <property type="entry name" value="USP_3"/>
    <property type="match status" value="1"/>
</dbReference>
<organism evidence="3 4">
    <name type="scientific">Tritrichomonas musculus</name>
    <dbReference type="NCBI Taxonomy" id="1915356"/>
    <lineage>
        <taxon>Eukaryota</taxon>
        <taxon>Metamonada</taxon>
        <taxon>Parabasalia</taxon>
        <taxon>Tritrichomonadida</taxon>
        <taxon>Tritrichomonadidae</taxon>
        <taxon>Tritrichomonas</taxon>
    </lineage>
</organism>
<dbReference type="InterPro" id="IPR018200">
    <property type="entry name" value="USP_CS"/>
</dbReference>
<feature type="compositionally biased region" description="Acidic residues" evidence="1">
    <location>
        <begin position="1045"/>
        <end position="1065"/>
    </location>
</feature>
<dbReference type="InterPro" id="IPR001394">
    <property type="entry name" value="Peptidase_C19_UCH"/>
</dbReference>
<reference evidence="3 4" key="1">
    <citation type="submission" date="2024-04" db="EMBL/GenBank/DDBJ databases">
        <title>Tritrichomonas musculus Genome.</title>
        <authorList>
            <person name="Alves-Ferreira E."/>
            <person name="Grigg M."/>
            <person name="Lorenzi H."/>
            <person name="Galac M."/>
        </authorList>
    </citation>
    <scope>NUCLEOTIDE SEQUENCE [LARGE SCALE GENOMIC DNA]</scope>
    <source>
        <strain evidence="3 4">EAF2021</strain>
    </source>
</reference>
<dbReference type="Pfam" id="PF00443">
    <property type="entry name" value="UCH"/>
    <property type="match status" value="1"/>
</dbReference>
<dbReference type="InterPro" id="IPR028889">
    <property type="entry name" value="USP"/>
</dbReference>
<proteinExistence type="predicted"/>
<protein>
    <recommendedName>
        <fullName evidence="2">USP domain-containing protein</fullName>
    </recommendedName>
</protein>
<dbReference type="SUPFAM" id="SSF54001">
    <property type="entry name" value="Cysteine proteinases"/>
    <property type="match status" value="1"/>
</dbReference>
<comment type="caution">
    <text evidence="3">The sequence shown here is derived from an EMBL/GenBank/DDBJ whole genome shotgun (WGS) entry which is preliminary data.</text>
</comment>
<keyword evidence="4" id="KW-1185">Reference proteome</keyword>